<dbReference type="Pfam" id="PF05093">
    <property type="entry name" value="CIAPIN1"/>
    <property type="match status" value="1"/>
</dbReference>
<dbReference type="GO" id="GO:0051537">
    <property type="term" value="F:2 iron, 2 sulfur cluster binding"/>
    <property type="evidence" value="ECO:0007669"/>
    <property type="project" value="UniProtKB-UniRule"/>
</dbReference>
<keyword evidence="8 10" id="KW-0411">Iron-sulfur</keyword>
<reference evidence="12 13" key="1">
    <citation type="journal article" date="2017" name="Plant Biotechnol. J.">
        <title>A comprehensive draft genome sequence for lupin (Lupinus angustifolius), an emerging health food: insights into plant-microbe interactions and legume evolution.</title>
        <authorList>
            <person name="Hane J.K."/>
            <person name="Ming Y."/>
            <person name="Kamphuis L.G."/>
            <person name="Nelson M.N."/>
            <person name="Garg G."/>
            <person name="Atkins C.A."/>
            <person name="Bayer P.E."/>
            <person name="Bravo A."/>
            <person name="Bringans S."/>
            <person name="Cannon S."/>
            <person name="Edwards D."/>
            <person name="Foley R."/>
            <person name="Gao L.L."/>
            <person name="Harrison M.J."/>
            <person name="Huang W."/>
            <person name="Hurgobin B."/>
            <person name="Li S."/>
            <person name="Liu C.W."/>
            <person name="McGrath A."/>
            <person name="Morahan G."/>
            <person name="Murray J."/>
            <person name="Weller J."/>
            <person name="Jian J."/>
            <person name="Singh K.B."/>
        </authorList>
    </citation>
    <scope>NUCLEOTIDE SEQUENCE [LARGE SCALE GENOMIC DNA]</scope>
    <source>
        <strain evidence="13">cv. Tanjil</strain>
        <tissue evidence="12">Whole plant</tissue>
    </source>
</reference>
<comment type="subunit">
    <text evidence="10">Monomer.</text>
</comment>
<feature type="region of interest" description="Fe-S binding site B" evidence="10">
    <location>
        <begin position="435"/>
        <end position="449"/>
    </location>
</feature>
<dbReference type="GO" id="GO:0046872">
    <property type="term" value="F:metal ion binding"/>
    <property type="evidence" value="ECO:0007669"/>
    <property type="project" value="UniProtKB-KW"/>
</dbReference>
<evidence type="ECO:0000256" key="2">
    <source>
        <dbReference type="ARBA" id="ARBA00008169"/>
    </source>
</evidence>
<dbReference type="GO" id="GO:0051539">
    <property type="term" value="F:4 iron, 4 sulfur cluster binding"/>
    <property type="evidence" value="ECO:0007669"/>
    <property type="project" value="UniProtKB-KW"/>
</dbReference>
<evidence type="ECO:0000313" key="12">
    <source>
        <dbReference type="EMBL" id="OIW08835.1"/>
    </source>
</evidence>
<evidence type="ECO:0000256" key="8">
    <source>
        <dbReference type="ARBA" id="ARBA00023014"/>
    </source>
</evidence>
<comment type="domain">
    <text evidence="10">The twin Cx2C motifs are involved in the recognition by the mitochondrial MIA40-ERV1 disulfide relay system. The formation of 2 disulfide bonds in the Cx2C motifs through dithiol/disulfide exchange reactions effectively traps the protein in the mitochondrial intermembrane space.</text>
</comment>
<evidence type="ECO:0000256" key="7">
    <source>
        <dbReference type="ARBA" id="ARBA00023004"/>
    </source>
</evidence>
<accession>A0A1J7I7J5</accession>
<dbReference type="InterPro" id="IPR007785">
    <property type="entry name" value="Anamorsin"/>
</dbReference>
<keyword evidence="13" id="KW-1185">Reference proteome</keyword>
<keyword evidence="3 10" id="KW-0004">4Fe-4S</keyword>
<comment type="function">
    <text evidence="10">Component of the cytosolic iron-sulfur (Fe-S) protein assembly (CIA) machinery. Required for the maturation of extramitochondrial Fe-S proteins. Part of an electron transfer chain functioning in an early step of cytosolic Fe-S biogenesis, facilitating the de novo assembly of a [4Fe-4S] cluster on the cytosolic Fe-S scaffold complex. Electrons are transferred from NADPH via a FAD- and FMN-containing diflavin oxidoreductase. Together with the diflavin oxidoreductase, also required for the assembly of the diferric tyrosyl radical cofactor of ribonucleotide reductase (RNR), probably by providing electrons for reduction during radical cofactor maturation in the catalytic small subunit.</text>
</comment>
<feature type="binding site" evidence="10">
    <location>
        <position position="409"/>
    </location>
    <ligand>
        <name>[2Fe-2S] cluster</name>
        <dbReference type="ChEBI" id="CHEBI:190135"/>
    </ligand>
</feature>
<comment type="subcellular location">
    <subcellularLocation>
        <location evidence="10">Cytoplasm</location>
    </subcellularLocation>
    <subcellularLocation>
        <location evidence="10">Mitochondrion intermembrane space</location>
    </subcellularLocation>
</comment>
<keyword evidence="5 10" id="KW-0001">2Fe-2S</keyword>
<dbReference type="Gene3D" id="3.40.50.150">
    <property type="entry name" value="Vaccinia Virus protein VP39"/>
    <property type="match status" value="1"/>
</dbReference>
<feature type="binding site" evidence="10">
    <location>
        <position position="407"/>
    </location>
    <ligand>
        <name>[2Fe-2S] cluster</name>
        <dbReference type="ChEBI" id="CHEBI:190135"/>
    </ligand>
</feature>
<dbReference type="HAMAP" id="MF_03115">
    <property type="entry name" value="Anamorsin"/>
    <property type="match status" value="1"/>
</dbReference>
<dbReference type="AlphaFoldDB" id="A0A1J7I7J5"/>
<dbReference type="Proteomes" id="UP000188354">
    <property type="component" value="Chromosome LG07"/>
</dbReference>
<evidence type="ECO:0000256" key="10">
    <source>
        <dbReference type="HAMAP-Rule" id="MF_03115"/>
    </source>
</evidence>
<dbReference type="STRING" id="3871.A0A1J7I7J5"/>
<feature type="short sequence motif" description="Cx2C motif 2" evidence="10">
    <location>
        <begin position="446"/>
        <end position="449"/>
    </location>
</feature>
<dbReference type="GO" id="GO:0005758">
    <property type="term" value="C:mitochondrial intermembrane space"/>
    <property type="evidence" value="ECO:0007669"/>
    <property type="project" value="UniProtKB-SubCell"/>
</dbReference>
<keyword evidence="9 10" id="KW-0496">Mitochondrion</keyword>
<dbReference type="EMBL" id="CM007367">
    <property type="protein sequence ID" value="OIW08835.1"/>
    <property type="molecule type" value="Genomic_DNA"/>
</dbReference>
<comment type="cofactor">
    <cofactor evidence="10">
        <name>[2Fe-2S] cluster</name>
        <dbReference type="ChEBI" id="CHEBI:190135"/>
    </cofactor>
</comment>
<evidence type="ECO:0000313" key="13">
    <source>
        <dbReference type="Proteomes" id="UP000188354"/>
    </source>
</evidence>
<evidence type="ECO:0000256" key="6">
    <source>
        <dbReference type="ARBA" id="ARBA00022723"/>
    </source>
</evidence>
<feature type="domain" description="Anamorsin C-terminal" evidence="11">
    <location>
        <begin position="394"/>
        <end position="465"/>
    </location>
</feature>
<name>A0A1J7I7J5_LUPAN</name>
<proteinExistence type="inferred from homology"/>
<evidence type="ECO:0000256" key="9">
    <source>
        <dbReference type="ARBA" id="ARBA00023128"/>
    </source>
</evidence>
<dbReference type="InterPro" id="IPR003772">
    <property type="entry name" value="YceD"/>
</dbReference>
<evidence type="ECO:0000256" key="3">
    <source>
        <dbReference type="ARBA" id="ARBA00022485"/>
    </source>
</evidence>
<dbReference type="PANTHER" id="PTHR13273:SF14">
    <property type="entry name" value="ANAMORSIN"/>
    <property type="match status" value="1"/>
</dbReference>
<protein>
    <recommendedName>
        <fullName evidence="10">Anamorsin homolog</fullName>
    </recommendedName>
    <alternativeName>
        <fullName evidence="10">Fe-S cluster assembly protein DRE2 homolog</fullName>
    </alternativeName>
</protein>
<evidence type="ECO:0000256" key="4">
    <source>
        <dbReference type="ARBA" id="ARBA00022490"/>
    </source>
</evidence>
<dbReference type="GO" id="GO:0016226">
    <property type="term" value="P:iron-sulfur cluster assembly"/>
    <property type="evidence" value="ECO:0007669"/>
    <property type="project" value="UniProtKB-UniRule"/>
</dbReference>
<comment type="similarity">
    <text evidence="2 10">Belongs to the anamorsin family.</text>
</comment>
<feature type="binding site" evidence="10">
    <location>
        <position position="395"/>
    </location>
    <ligand>
        <name>[2Fe-2S] cluster</name>
        <dbReference type="ChEBI" id="CHEBI:190135"/>
    </ligand>
</feature>
<feature type="binding site" evidence="10">
    <location>
        <position position="404"/>
    </location>
    <ligand>
        <name>[2Fe-2S] cluster</name>
        <dbReference type="ChEBI" id="CHEBI:190135"/>
    </ligand>
</feature>
<feature type="binding site" evidence="10">
    <location>
        <position position="435"/>
    </location>
    <ligand>
        <name>[4Fe-4S] cluster</name>
        <dbReference type="ChEBI" id="CHEBI:49883"/>
    </ligand>
</feature>
<evidence type="ECO:0000256" key="1">
    <source>
        <dbReference type="ARBA" id="ARBA00001966"/>
    </source>
</evidence>
<sequence>MAKAAKLISPGTLNPLLNPCHTSVVAAKLNILSNFHTYNNANSITASTKRNDKLHPPLIRKNTSKNPRRLITISPGDGKYHGDWTSDYIVSLQDLQLHDLIEVDDDPHKDAKVFINLTIHKHASFGLSIDGRIMTSFTRKCGNCSSPYCREIDTKFNVWVLMASRDKRNIQQLPEIGGDPSVIYARPGYEVDLDHLVQDTIRLNSTIKDTCSELCEKSEATIQYEAVLPLSQVFDAAKDLGYDEAHLSHPLIVTSASTLTKLPTDSSSVDTVILIWQSLDCPTSQLIQEILRVLKAGGTILIRKSSQSAEGLVDKVISDLQNKLLLAGFSETQLLQSTGIKAKKPSWKVGSSFALKKVVKTSPKVQIDVDSDLIDEDSLLTEEDLKKPQLPVDDCETGSTRKACKNCTCGRAEEEEKVLKLGLTAEQISNPQSACGSCGLGDAFRCSTCPYKGLPPFKLGEKVALSTNFLAADI</sequence>
<keyword evidence="7 10" id="KW-0408">Iron</keyword>
<feature type="binding site" evidence="10">
    <location>
        <position position="438"/>
    </location>
    <ligand>
        <name>[4Fe-4S] cluster</name>
        <dbReference type="ChEBI" id="CHEBI:49883"/>
    </ligand>
</feature>
<dbReference type="GO" id="GO:0009055">
    <property type="term" value="F:electron transfer activity"/>
    <property type="evidence" value="ECO:0007669"/>
    <property type="project" value="UniProtKB-UniRule"/>
</dbReference>
<evidence type="ECO:0000256" key="5">
    <source>
        <dbReference type="ARBA" id="ARBA00022714"/>
    </source>
</evidence>
<feature type="short sequence motif" description="Cx2C motif 1" evidence="10">
    <location>
        <begin position="435"/>
        <end position="438"/>
    </location>
</feature>
<dbReference type="Gramene" id="OIW08835">
    <property type="protein sequence ID" value="OIW08835"/>
    <property type="gene ID" value="TanjilG_16416"/>
</dbReference>
<comment type="caution">
    <text evidence="10">Lacks conserved residue(s) required for the propagation of feature annotation.</text>
</comment>
<comment type="domain">
    <text evidence="10">The N-terminal domain has structural similarity with S-adenosyl-L-methionine-dependent methyltransferases, but does not bind S-adenosyl-L-methionine. It is required for correct assembly of the 2 Fe-S clusters.</text>
</comment>
<evidence type="ECO:0000259" key="11">
    <source>
        <dbReference type="Pfam" id="PF05093"/>
    </source>
</evidence>
<dbReference type="Pfam" id="PF02620">
    <property type="entry name" value="YceD"/>
    <property type="match status" value="1"/>
</dbReference>
<feature type="binding site" evidence="10">
    <location>
        <position position="446"/>
    </location>
    <ligand>
        <name>[4Fe-4S] cluster</name>
        <dbReference type="ChEBI" id="CHEBI:49883"/>
    </ligand>
</feature>
<keyword evidence="4 10" id="KW-0963">Cytoplasm</keyword>
<organism evidence="12 13">
    <name type="scientific">Lupinus angustifolius</name>
    <name type="common">Narrow-leaved blue lupine</name>
    <dbReference type="NCBI Taxonomy" id="3871"/>
    <lineage>
        <taxon>Eukaryota</taxon>
        <taxon>Viridiplantae</taxon>
        <taxon>Streptophyta</taxon>
        <taxon>Embryophyta</taxon>
        <taxon>Tracheophyta</taxon>
        <taxon>Spermatophyta</taxon>
        <taxon>Magnoliopsida</taxon>
        <taxon>eudicotyledons</taxon>
        <taxon>Gunneridae</taxon>
        <taxon>Pentapetalae</taxon>
        <taxon>rosids</taxon>
        <taxon>fabids</taxon>
        <taxon>Fabales</taxon>
        <taxon>Fabaceae</taxon>
        <taxon>Papilionoideae</taxon>
        <taxon>50 kb inversion clade</taxon>
        <taxon>genistoids sensu lato</taxon>
        <taxon>core genistoids</taxon>
        <taxon>Genisteae</taxon>
        <taxon>Lupinus</taxon>
    </lineage>
</organism>
<comment type="domain">
    <text evidence="10">The C-terminal domain binds 2 Fe-S clusters but is otherwise mostly in an intrinsically disordered conformation.</text>
</comment>
<comment type="cofactor">
    <cofactor evidence="1 10">
        <name>[4Fe-4S] cluster</name>
        <dbReference type="ChEBI" id="CHEBI:49883"/>
    </cofactor>
</comment>
<feature type="binding site" evidence="10">
    <location>
        <position position="449"/>
    </location>
    <ligand>
        <name>[4Fe-4S] cluster</name>
        <dbReference type="ChEBI" id="CHEBI:49883"/>
    </ligand>
</feature>
<dbReference type="PANTHER" id="PTHR13273">
    <property type="entry name" value="ANAMORSIN"/>
    <property type="match status" value="1"/>
</dbReference>
<dbReference type="InterPro" id="IPR029063">
    <property type="entry name" value="SAM-dependent_MTases_sf"/>
</dbReference>
<keyword evidence="6 10" id="KW-0479">Metal-binding</keyword>
<gene>
    <name evidence="12" type="ORF">TanjilG_16416</name>
</gene>
<dbReference type="InterPro" id="IPR046408">
    <property type="entry name" value="CIAPIN1"/>
</dbReference>